<dbReference type="GO" id="GO:0016791">
    <property type="term" value="F:phosphatase activity"/>
    <property type="evidence" value="ECO:0007669"/>
    <property type="project" value="TreeGrafter"/>
</dbReference>
<dbReference type="PANTHER" id="PTHR48100">
    <property type="entry name" value="BROAD-SPECIFICITY PHOSPHATASE YOR283W-RELATED"/>
    <property type="match status" value="1"/>
</dbReference>
<dbReference type="GO" id="GO:0005737">
    <property type="term" value="C:cytoplasm"/>
    <property type="evidence" value="ECO:0007669"/>
    <property type="project" value="TreeGrafter"/>
</dbReference>
<evidence type="ECO:0000313" key="1">
    <source>
        <dbReference type="EMBL" id="PZX18400.1"/>
    </source>
</evidence>
<protein>
    <submittedName>
        <fullName evidence="1">Broad specificity phosphatase PhoE</fullName>
    </submittedName>
</protein>
<dbReference type="InterPro" id="IPR013078">
    <property type="entry name" value="His_Pase_superF_clade-1"/>
</dbReference>
<name>A0A2W7NEQ1_9RHOB</name>
<sequence>MTRLWFIRHGPTHARGMVGHSDIAADLSDLEAIDRLEALLPKDAPVLSSDLSRAVRTADALQKSRPRLPHDPDLREMHFGEWELREHDEISAETPDLAFAFWDRPGDVRPPGGESWNDLCRRADRAVDLLAEFGGDVIVVAHFGVILSQYQRAAGLRPKEAMAQRIAPLSLTRIRAGADWAVETIDHHP</sequence>
<dbReference type="AlphaFoldDB" id="A0A2W7NEQ1"/>
<dbReference type="OrthoDB" id="8347407at2"/>
<dbReference type="SMART" id="SM00855">
    <property type="entry name" value="PGAM"/>
    <property type="match status" value="1"/>
</dbReference>
<dbReference type="InterPro" id="IPR029033">
    <property type="entry name" value="His_PPase_superfam"/>
</dbReference>
<dbReference type="Pfam" id="PF00300">
    <property type="entry name" value="His_Phos_1"/>
    <property type="match status" value="1"/>
</dbReference>
<dbReference type="RefSeq" id="WP_111536207.1">
    <property type="nucleotide sequence ID" value="NZ_QKZL01000003.1"/>
</dbReference>
<keyword evidence="2" id="KW-1185">Reference proteome</keyword>
<comment type="caution">
    <text evidence="1">The sequence shown here is derived from an EMBL/GenBank/DDBJ whole genome shotgun (WGS) entry which is preliminary data.</text>
</comment>
<proteinExistence type="predicted"/>
<dbReference type="InterPro" id="IPR050275">
    <property type="entry name" value="PGM_Phosphatase"/>
</dbReference>
<dbReference type="CDD" id="cd07067">
    <property type="entry name" value="HP_PGM_like"/>
    <property type="match status" value="1"/>
</dbReference>
<dbReference type="PANTHER" id="PTHR48100:SF59">
    <property type="entry name" value="ADENOSYLCOBALAMIN_ALPHA-RIBAZOLE PHOSPHATASE"/>
    <property type="match status" value="1"/>
</dbReference>
<dbReference type="Proteomes" id="UP000248916">
    <property type="component" value="Unassembled WGS sequence"/>
</dbReference>
<evidence type="ECO:0000313" key="2">
    <source>
        <dbReference type="Proteomes" id="UP000248916"/>
    </source>
</evidence>
<dbReference type="SUPFAM" id="SSF53254">
    <property type="entry name" value="Phosphoglycerate mutase-like"/>
    <property type="match status" value="1"/>
</dbReference>
<organism evidence="1 2">
    <name type="scientific">Palleronia aestuarii</name>
    <dbReference type="NCBI Taxonomy" id="568105"/>
    <lineage>
        <taxon>Bacteria</taxon>
        <taxon>Pseudomonadati</taxon>
        <taxon>Pseudomonadota</taxon>
        <taxon>Alphaproteobacteria</taxon>
        <taxon>Rhodobacterales</taxon>
        <taxon>Roseobacteraceae</taxon>
        <taxon>Palleronia</taxon>
    </lineage>
</organism>
<dbReference type="EMBL" id="QKZL01000003">
    <property type="protein sequence ID" value="PZX18400.1"/>
    <property type="molecule type" value="Genomic_DNA"/>
</dbReference>
<accession>A0A2W7NEQ1</accession>
<reference evidence="1 2" key="1">
    <citation type="submission" date="2018-06" db="EMBL/GenBank/DDBJ databases">
        <title>Genomic Encyclopedia of Archaeal and Bacterial Type Strains, Phase II (KMG-II): from individual species to whole genera.</title>
        <authorList>
            <person name="Goeker M."/>
        </authorList>
    </citation>
    <scope>NUCLEOTIDE SEQUENCE [LARGE SCALE GENOMIC DNA]</scope>
    <source>
        <strain evidence="1 2">DSM 22009</strain>
    </source>
</reference>
<dbReference type="Gene3D" id="3.40.50.1240">
    <property type="entry name" value="Phosphoglycerate mutase-like"/>
    <property type="match status" value="1"/>
</dbReference>
<gene>
    <name evidence="1" type="ORF">LX81_01030</name>
</gene>